<dbReference type="PANTHER" id="PTHR42648">
    <property type="entry name" value="TRANSPOSASE, PUTATIVE-RELATED"/>
    <property type="match status" value="1"/>
</dbReference>
<proteinExistence type="predicted"/>
<organism evidence="3 4">
    <name type="scientific">Punica granatum</name>
    <name type="common">Pomegranate</name>
    <dbReference type="NCBI Taxonomy" id="22663"/>
    <lineage>
        <taxon>Eukaryota</taxon>
        <taxon>Viridiplantae</taxon>
        <taxon>Streptophyta</taxon>
        <taxon>Embryophyta</taxon>
        <taxon>Tracheophyta</taxon>
        <taxon>Spermatophyta</taxon>
        <taxon>Magnoliopsida</taxon>
        <taxon>eudicotyledons</taxon>
        <taxon>Gunneridae</taxon>
        <taxon>Pentapetalae</taxon>
        <taxon>rosids</taxon>
        <taxon>malvids</taxon>
        <taxon>Myrtales</taxon>
        <taxon>Lythraceae</taxon>
        <taxon>Punica</taxon>
    </lineage>
</organism>
<gene>
    <name evidence="3" type="ORF">CRG98_031213</name>
</gene>
<feature type="region of interest" description="Disordered" evidence="1">
    <location>
        <begin position="181"/>
        <end position="258"/>
    </location>
</feature>
<protein>
    <recommendedName>
        <fullName evidence="2">Retroviral polymerase SH3-like domain-containing protein</fullName>
    </recommendedName>
</protein>
<dbReference type="InterPro" id="IPR057670">
    <property type="entry name" value="SH3_retrovirus"/>
</dbReference>
<evidence type="ECO:0000259" key="2">
    <source>
        <dbReference type="Pfam" id="PF25597"/>
    </source>
</evidence>
<dbReference type="EMBL" id="PGOL01002399">
    <property type="protein sequence ID" value="PKI48360.1"/>
    <property type="molecule type" value="Genomic_DNA"/>
</dbReference>
<feature type="compositionally biased region" description="Low complexity" evidence="1">
    <location>
        <begin position="247"/>
        <end position="258"/>
    </location>
</feature>
<sequence>MSSLALEMLHGYQKEEQKLELSWPEVEDRVLKRTVGLGELRRGASLPTRFWGESVAMAAYLVNNVMPTPILGGKSPYEILFQRKPTYSNLRVFGSLCYAHHQPHGKDKFVERSRRYIFVGYPHRKKGWWMFDLEKEDFFISRDVRFCENEFSFKKIGCTMMTAGNPLFLNQIWDEGNVEAEGELDGNRNNGIRQNSLGLSSEEQNRARVITGSPQESNLDGSEEQVESGPRPSGLNESAERRAQDMASSPQARRPSRS</sequence>
<accession>A0A2I0IXH1</accession>
<dbReference type="AlphaFoldDB" id="A0A2I0IXH1"/>
<dbReference type="SUPFAM" id="SSF53098">
    <property type="entry name" value="Ribonuclease H-like"/>
    <property type="match status" value="1"/>
</dbReference>
<comment type="caution">
    <text evidence="3">The sequence shown here is derived from an EMBL/GenBank/DDBJ whole genome shotgun (WGS) entry which is preliminary data.</text>
</comment>
<dbReference type="PANTHER" id="PTHR42648:SF31">
    <property type="entry name" value="RNA-DIRECTED DNA POLYMERASE"/>
    <property type="match status" value="1"/>
</dbReference>
<feature type="compositionally biased region" description="Polar residues" evidence="1">
    <location>
        <begin position="187"/>
        <end position="202"/>
    </location>
</feature>
<evidence type="ECO:0000313" key="3">
    <source>
        <dbReference type="EMBL" id="PKI48360.1"/>
    </source>
</evidence>
<dbReference type="Pfam" id="PF25597">
    <property type="entry name" value="SH3_retrovirus"/>
    <property type="match status" value="1"/>
</dbReference>
<evidence type="ECO:0000256" key="1">
    <source>
        <dbReference type="SAM" id="MobiDB-lite"/>
    </source>
</evidence>
<keyword evidence="4" id="KW-1185">Reference proteome</keyword>
<dbReference type="Proteomes" id="UP000233551">
    <property type="component" value="Unassembled WGS sequence"/>
</dbReference>
<dbReference type="STRING" id="22663.A0A2I0IXH1"/>
<evidence type="ECO:0000313" key="4">
    <source>
        <dbReference type="Proteomes" id="UP000233551"/>
    </source>
</evidence>
<reference evidence="3 4" key="1">
    <citation type="submission" date="2017-11" db="EMBL/GenBank/DDBJ databases">
        <title>De-novo sequencing of pomegranate (Punica granatum L.) genome.</title>
        <authorList>
            <person name="Akparov Z."/>
            <person name="Amiraslanov A."/>
            <person name="Hajiyeva S."/>
            <person name="Abbasov M."/>
            <person name="Kaur K."/>
            <person name="Hamwieh A."/>
            <person name="Solovyev V."/>
            <person name="Salamov A."/>
            <person name="Braich B."/>
            <person name="Kosarev P."/>
            <person name="Mahmoud A."/>
            <person name="Hajiyev E."/>
            <person name="Babayeva S."/>
            <person name="Izzatullayeva V."/>
            <person name="Mammadov A."/>
            <person name="Mammadov A."/>
            <person name="Sharifova S."/>
            <person name="Ojaghi J."/>
            <person name="Eynullazada K."/>
            <person name="Bayramov B."/>
            <person name="Abdulazimova A."/>
            <person name="Shahmuradov I."/>
        </authorList>
    </citation>
    <scope>NUCLEOTIDE SEQUENCE [LARGE SCALE GENOMIC DNA]</scope>
    <source>
        <strain evidence="4">cv. AG2017</strain>
        <tissue evidence="3">Leaf</tissue>
    </source>
</reference>
<dbReference type="InterPro" id="IPR039537">
    <property type="entry name" value="Retrotran_Ty1/copia-like"/>
</dbReference>
<dbReference type="InterPro" id="IPR012337">
    <property type="entry name" value="RNaseH-like_sf"/>
</dbReference>
<feature type="domain" description="Retroviral polymerase SH3-like" evidence="2">
    <location>
        <begin position="95"/>
        <end position="155"/>
    </location>
</feature>
<name>A0A2I0IXH1_PUNGR</name>